<keyword evidence="1" id="KW-0004">4Fe-4S</keyword>
<dbReference type="InterPro" id="IPR017896">
    <property type="entry name" value="4Fe4S_Fe-S-bd"/>
</dbReference>
<dbReference type="Pfam" id="PF00037">
    <property type="entry name" value="Fer4"/>
    <property type="match status" value="1"/>
</dbReference>
<evidence type="ECO:0000256" key="3">
    <source>
        <dbReference type="ARBA" id="ARBA00022737"/>
    </source>
</evidence>
<protein>
    <submittedName>
        <fullName evidence="8">NADH-quinone oxidoreductase subunit I</fullName>
    </submittedName>
</protein>
<dbReference type="PROSITE" id="PS51379">
    <property type="entry name" value="4FE4S_FER_2"/>
    <property type="match status" value="2"/>
</dbReference>
<feature type="domain" description="4Fe-4S ferredoxin-type" evidence="7">
    <location>
        <begin position="126"/>
        <end position="155"/>
    </location>
</feature>
<evidence type="ECO:0000256" key="4">
    <source>
        <dbReference type="ARBA" id="ARBA00023004"/>
    </source>
</evidence>
<dbReference type="SUPFAM" id="SSF46548">
    <property type="entry name" value="alpha-helical ferredoxin"/>
    <property type="match status" value="1"/>
</dbReference>
<evidence type="ECO:0000256" key="5">
    <source>
        <dbReference type="ARBA" id="ARBA00023014"/>
    </source>
</evidence>
<evidence type="ECO:0000256" key="2">
    <source>
        <dbReference type="ARBA" id="ARBA00022723"/>
    </source>
</evidence>
<keyword evidence="2" id="KW-0479">Metal-binding</keyword>
<dbReference type="Proteomes" id="UP000189733">
    <property type="component" value="Unassembled WGS sequence"/>
</dbReference>
<dbReference type="GO" id="GO:0016020">
    <property type="term" value="C:membrane"/>
    <property type="evidence" value="ECO:0007669"/>
    <property type="project" value="InterPro"/>
</dbReference>
<evidence type="ECO:0000256" key="6">
    <source>
        <dbReference type="SAM" id="MobiDB-lite"/>
    </source>
</evidence>
<evidence type="ECO:0000259" key="7">
    <source>
        <dbReference type="PROSITE" id="PS51379"/>
    </source>
</evidence>
<sequence length="192" mass="21097">MSACTSAKQIGQTLKGLWSLAVGLKVTGKNYVSPQLTVHYPRETVDNIDSYHGHIELVGKPKDPGVPRCICCMLCVTSCPSSCITVVRKKEPKPEPAPETDAPAEMLGEVKKKKTPPAGKPAKTPSRWRVNYNLCSLCGTCVEVCPVKSIRFSSEAYLAGFSREEFDFDLLERLRRQAGIPEAEAQDGERKD</sequence>
<evidence type="ECO:0000313" key="8">
    <source>
        <dbReference type="EMBL" id="SKA69380.1"/>
    </source>
</evidence>
<organism evidence="8 9">
    <name type="scientific">Desulfobaculum bizertense DSM 18034</name>
    <dbReference type="NCBI Taxonomy" id="1121442"/>
    <lineage>
        <taxon>Bacteria</taxon>
        <taxon>Pseudomonadati</taxon>
        <taxon>Thermodesulfobacteriota</taxon>
        <taxon>Desulfovibrionia</taxon>
        <taxon>Desulfovibrionales</taxon>
        <taxon>Desulfovibrionaceae</taxon>
        <taxon>Desulfobaculum</taxon>
    </lineage>
</organism>
<gene>
    <name evidence="8" type="ORF">SAMN02745702_01117</name>
</gene>
<dbReference type="AlphaFoldDB" id="A0A1T4VWI8"/>
<evidence type="ECO:0000313" key="9">
    <source>
        <dbReference type="Proteomes" id="UP000189733"/>
    </source>
</evidence>
<dbReference type="GO" id="GO:0046872">
    <property type="term" value="F:metal ion binding"/>
    <property type="evidence" value="ECO:0007669"/>
    <property type="project" value="UniProtKB-KW"/>
</dbReference>
<dbReference type="PANTHER" id="PTHR10849">
    <property type="entry name" value="NADH DEHYDROGENASE UBIQUINONE IRON-SULFUR PROTEIN 8, MITOCHONDRIAL"/>
    <property type="match status" value="1"/>
</dbReference>
<dbReference type="Gene3D" id="3.30.70.3270">
    <property type="match status" value="1"/>
</dbReference>
<keyword evidence="3" id="KW-0677">Repeat</keyword>
<dbReference type="InterPro" id="IPR010226">
    <property type="entry name" value="NADH_quinone_OxRdtase_chainI"/>
</dbReference>
<keyword evidence="9" id="KW-1185">Reference proteome</keyword>
<dbReference type="STRING" id="1121442.SAMN02745702_01117"/>
<feature type="region of interest" description="Disordered" evidence="6">
    <location>
        <begin position="90"/>
        <end position="124"/>
    </location>
</feature>
<dbReference type="PROSITE" id="PS00198">
    <property type="entry name" value="4FE4S_FER_1"/>
    <property type="match status" value="2"/>
</dbReference>
<name>A0A1T4VWI8_9BACT</name>
<dbReference type="GO" id="GO:0016651">
    <property type="term" value="F:oxidoreductase activity, acting on NAD(P)H"/>
    <property type="evidence" value="ECO:0007669"/>
    <property type="project" value="InterPro"/>
</dbReference>
<dbReference type="EMBL" id="FUYA01000003">
    <property type="protein sequence ID" value="SKA69380.1"/>
    <property type="molecule type" value="Genomic_DNA"/>
</dbReference>
<keyword evidence="4" id="KW-0408">Iron</keyword>
<reference evidence="8 9" key="1">
    <citation type="submission" date="2017-02" db="EMBL/GenBank/DDBJ databases">
        <authorList>
            <person name="Peterson S.W."/>
        </authorList>
    </citation>
    <scope>NUCLEOTIDE SEQUENCE [LARGE SCALE GENOMIC DNA]</scope>
    <source>
        <strain evidence="8 9">DSM 18034</strain>
    </source>
</reference>
<feature type="domain" description="4Fe-4S ferredoxin-type" evidence="7">
    <location>
        <begin position="58"/>
        <end position="89"/>
    </location>
</feature>
<dbReference type="GO" id="GO:0051539">
    <property type="term" value="F:4 iron, 4 sulfur cluster binding"/>
    <property type="evidence" value="ECO:0007669"/>
    <property type="project" value="UniProtKB-KW"/>
</dbReference>
<keyword evidence="5" id="KW-0411">Iron-sulfur</keyword>
<dbReference type="InterPro" id="IPR017900">
    <property type="entry name" value="4Fe4S_Fe_S_CS"/>
</dbReference>
<dbReference type="RefSeq" id="WP_078684418.1">
    <property type="nucleotide sequence ID" value="NZ_FUYA01000003.1"/>
</dbReference>
<accession>A0A1T4VWI8</accession>
<dbReference type="OrthoDB" id="9808559at2"/>
<proteinExistence type="predicted"/>
<evidence type="ECO:0000256" key="1">
    <source>
        <dbReference type="ARBA" id="ARBA00022485"/>
    </source>
</evidence>